<name>G8BXQ1_TETPH</name>
<evidence type="ECO:0000256" key="10">
    <source>
        <dbReference type="ARBA" id="ARBA00023136"/>
    </source>
</evidence>
<keyword evidence="4" id="KW-0813">Transport</keyword>
<evidence type="ECO:0000256" key="6">
    <source>
        <dbReference type="ARBA" id="ARBA00022824"/>
    </source>
</evidence>
<evidence type="ECO:0000256" key="9">
    <source>
        <dbReference type="ARBA" id="ARBA00023010"/>
    </source>
</evidence>
<evidence type="ECO:0000256" key="11">
    <source>
        <dbReference type="SAM" id="MobiDB-lite"/>
    </source>
</evidence>
<keyword evidence="10 12" id="KW-0472">Membrane</keyword>
<dbReference type="InterPro" id="IPR004728">
    <property type="entry name" value="Sec62"/>
</dbReference>
<dbReference type="OMA" id="FKPLYGW"/>
<dbReference type="GO" id="GO:0031204">
    <property type="term" value="P:post-translational protein targeting to membrane, translocation"/>
    <property type="evidence" value="ECO:0007669"/>
    <property type="project" value="EnsemblFungi"/>
</dbReference>
<comment type="subcellular location">
    <subcellularLocation>
        <location evidence="1">Endoplasmic reticulum membrane</location>
        <topology evidence="1">Multi-pass membrane protein</topology>
    </subcellularLocation>
</comment>
<dbReference type="eggNOG" id="KOG2927">
    <property type="taxonomic scope" value="Eukaryota"/>
</dbReference>
<evidence type="ECO:0000256" key="12">
    <source>
        <dbReference type="SAM" id="Phobius"/>
    </source>
</evidence>
<feature type="region of interest" description="Disordered" evidence="11">
    <location>
        <begin position="251"/>
        <end position="280"/>
    </location>
</feature>
<evidence type="ECO:0000256" key="1">
    <source>
        <dbReference type="ARBA" id="ARBA00004477"/>
    </source>
</evidence>
<dbReference type="GO" id="GO:0031207">
    <property type="term" value="C:Sec62/Sec63 complex"/>
    <property type="evidence" value="ECO:0007669"/>
    <property type="project" value="EnsemblFungi"/>
</dbReference>
<keyword evidence="14" id="KW-1185">Reference proteome</keyword>
<evidence type="ECO:0000313" key="14">
    <source>
        <dbReference type="Proteomes" id="UP000005666"/>
    </source>
</evidence>
<protein>
    <recommendedName>
        <fullName evidence="3">Translocation protein SEC62</fullName>
    </recommendedName>
</protein>
<evidence type="ECO:0000256" key="8">
    <source>
        <dbReference type="ARBA" id="ARBA00022989"/>
    </source>
</evidence>
<evidence type="ECO:0000256" key="3">
    <source>
        <dbReference type="ARBA" id="ARBA00021257"/>
    </source>
</evidence>
<dbReference type="STRING" id="1071381.G8BXQ1"/>
<feature type="transmembrane region" description="Helical" evidence="12">
    <location>
        <begin position="176"/>
        <end position="207"/>
    </location>
</feature>
<evidence type="ECO:0000313" key="13">
    <source>
        <dbReference type="EMBL" id="CCE64679.1"/>
    </source>
</evidence>
<gene>
    <name evidence="13" type="primary">TPHA0I01750</name>
    <name evidence="13" type="ordered locus">TPHA_0I01750</name>
</gene>
<accession>G8BXQ1</accession>
<evidence type="ECO:0000256" key="7">
    <source>
        <dbReference type="ARBA" id="ARBA00022927"/>
    </source>
</evidence>
<dbReference type="HOGENOM" id="CLU_040936_1_0_1"/>
<sequence length="280" mass="32060">MSDISPDTPLAVAKLLRRNSALKQRVGLLQGKPVEFFRYKRFVRAIKSNIYTKKSLNQPELYPIIVKNPDTEKAEDYIFDEDKIKGLFVTLIRTQLIVPIIKLHSNEAKEHGLKPNKDHPNLIITQKAALNDDAYYSWNYNPKTWKDIASLLGIVAFILTLVCFPLWPLSMRRGSYYLSLAALGLLGLFFIVAILRLVTYLVSLVFIKSKGGFWLFPNLFEDCGVLESFKPLYGYGDEGNYTYIKKLKRKKKKQASKNASTTKKAIKSKTSKKLEEIKDE</sequence>
<dbReference type="Proteomes" id="UP000005666">
    <property type="component" value="Chromosome 9"/>
</dbReference>
<organism evidence="13 14">
    <name type="scientific">Tetrapisispora phaffii (strain ATCC 24235 / CBS 4417 / NBRC 1672 / NRRL Y-8282 / UCD 70-5)</name>
    <name type="common">Yeast</name>
    <name type="synonym">Fabospora phaffii</name>
    <dbReference type="NCBI Taxonomy" id="1071381"/>
    <lineage>
        <taxon>Eukaryota</taxon>
        <taxon>Fungi</taxon>
        <taxon>Dikarya</taxon>
        <taxon>Ascomycota</taxon>
        <taxon>Saccharomycotina</taxon>
        <taxon>Saccharomycetes</taxon>
        <taxon>Saccharomycetales</taxon>
        <taxon>Saccharomycetaceae</taxon>
        <taxon>Tetrapisispora</taxon>
    </lineage>
</organism>
<dbReference type="GeneID" id="11534503"/>
<dbReference type="PANTHER" id="PTHR12443">
    <property type="entry name" value="TRANSLOCATION PROTEIN SEC62"/>
    <property type="match status" value="1"/>
</dbReference>
<dbReference type="EMBL" id="HE612864">
    <property type="protein sequence ID" value="CCE64679.1"/>
    <property type="molecule type" value="Genomic_DNA"/>
</dbReference>
<keyword evidence="7" id="KW-0653">Protein transport</keyword>
<keyword evidence="6" id="KW-0256">Endoplasmic reticulum</keyword>
<dbReference type="RefSeq" id="XP_003687113.1">
    <property type="nucleotide sequence ID" value="XM_003687065.1"/>
</dbReference>
<keyword evidence="8 12" id="KW-1133">Transmembrane helix</keyword>
<evidence type="ECO:0000256" key="4">
    <source>
        <dbReference type="ARBA" id="ARBA00022448"/>
    </source>
</evidence>
<dbReference type="AlphaFoldDB" id="G8BXQ1"/>
<evidence type="ECO:0000256" key="2">
    <source>
        <dbReference type="ARBA" id="ARBA00010604"/>
    </source>
</evidence>
<comment type="similarity">
    <text evidence="2">Belongs to the SEC62 family.</text>
</comment>
<dbReference type="PANTHER" id="PTHR12443:SF9">
    <property type="entry name" value="TRANSLOCATION PROTEIN SEC62"/>
    <property type="match status" value="1"/>
</dbReference>
<dbReference type="OrthoDB" id="200187at2759"/>
<keyword evidence="9" id="KW-0811">Translocation</keyword>
<keyword evidence="5 12" id="KW-0812">Transmembrane</keyword>
<dbReference type="Pfam" id="PF03839">
    <property type="entry name" value="Sec62"/>
    <property type="match status" value="1"/>
</dbReference>
<reference evidence="13 14" key="1">
    <citation type="journal article" date="2011" name="Proc. Natl. Acad. Sci. U.S.A.">
        <title>Evolutionary erosion of yeast sex chromosomes by mating-type switching accidents.</title>
        <authorList>
            <person name="Gordon J.L."/>
            <person name="Armisen D."/>
            <person name="Proux-Wera E."/>
            <person name="Oheigeartaigh S.S."/>
            <person name="Byrne K.P."/>
            <person name="Wolfe K.H."/>
        </authorList>
    </citation>
    <scope>NUCLEOTIDE SEQUENCE [LARGE SCALE GENOMIC DNA]</scope>
    <source>
        <strain evidence="14">ATCC 24235 / CBS 4417 / NBRC 1672 / NRRL Y-8282 / UCD 70-5</strain>
    </source>
</reference>
<feature type="transmembrane region" description="Helical" evidence="12">
    <location>
        <begin position="148"/>
        <end position="170"/>
    </location>
</feature>
<dbReference type="NCBIfam" id="TIGR00869">
    <property type="entry name" value="sec62"/>
    <property type="match status" value="1"/>
</dbReference>
<dbReference type="KEGG" id="tpf:TPHA_0I01750"/>
<dbReference type="InterPro" id="IPR011553">
    <property type="entry name" value="Sec62_asco"/>
</dbReference>
<evidence type="ECO:0000256" key="5">
    <source>
        <dbReference type="ARBA" id="ARBA00022692"/>
    </source>
</evidence>
<dbReference type="GO" id="GO:0008320">
    <property type="term" value="F:protein transmembrane transporter activity"/>
    <property type="evidence" value="ECO:0007669"/>
    <property type="project" value="EnsemblFungi"/>
</dbReference>
<dbReference type="GO" id="GO:0071256">
    <property type="term" value="C:translocon complex"/>
    <property type="evidence" value="ECO:0007669"/>
    <property type="project" value="EnsemblFungi"/>
</dbReference>
<proteinExistence type="inferred from homology"/>